<dbReference type="EMBL" id="CP003229">
    <property type="protein sequence ID" value="AEW99004.1"/>
    <property type="molecule type" value="Genomic_DNA"/>
</dbReference>
<geneLocation type="plasmid" evidence="1 2">
    <name>pSCATT</name>
</geneLocation>
<evidence type="ECO:0000313" key="1">
    <source>
        <dbReference type="EMBL" id="AEW99004.1"/>
    </source>
</evidence>
<proteinExistence type="predicted"/>
<sequence length="39" mass="4274">MRHRDGLVAEHNERDRLRGRAAVGYAPKLVGGGRSGRCV</sequence>
<gene>
    <name evidence="1" type="ordered locus">SCATT_p08110</name>
</gene>
<name>G8XD58_STREN</name>
<dbReference type="Proteomes" id="UP000007842">
    <property type="component" value="Plasmid pSCATT"/>
</dbReference>
<accession>G8XD58</accession>
<reference evidence="2" key="1">
    <citation type="submission" date="2011-12" db="EMBL/GenBank/DDBJ databases">
        <title>Complete genome sequence of Streptomyces cattleya strain DSM 46488.</title>
        <authorList>
            <person name="Ou H.-Y."/>
            <person name="Li P."/>
            <person name="Zhao C."/>
            <person name="O'Hagan D."/>
            <person name="Deng Z."/>
        </authorList>
    </citation>
    <scope>NUCLEOTIDE SEQUENCE [LARGE SCALE GENOMIC DNA]</scope>
    <source>
        <strain evidence="2">ATCC 35852 / DSM 46488 / JCM 4925 / NBRC 14057 / NRRL 8057</strain>
        <plasmid evidence="2">Plasmid pSCATT</plasmid>
    </source>
</reference>
<protein>
    <submittedName>
        <fullName evidence="1">Uncharacterized protein</fullName>
    </submittedName>
</protein>
<evidence type="ECO:0000313" key="2">
    <source>
        <dbReference type="Proteomes" id="UP000007842"/>
    </source>
</evidence>
<dbReference type="HOGENOM" id="CLU_3317510_0_0_11"/>
<keyword evidence="2" id="KW-1185">Reference proteome</keyword>
<dbReference type="PATRIC" id="fig|1003195.29.peg.6606"/>
<dbReference type="AlphaFoldDB" id="G8XD58"/>
<keyword evidence="1" id="KW-0614">Plasmid</keyword>
<dbReference type="KEGG" id="scy:SCATT_p08110"/>
<organism evidence="1 2">
    <name type="scientific">Streptantibioticus cattleyicolor (strain ATCC 35852 / DSM 46488 / JCM 4925 / NBRC 14057 / NRRL 8057)</name>
    <name type="common">Streptomyces cattleya</name>
    <dbReference type="NCBI Taxonomy" id="1003195"/>
    <lineage>
        <taxon>Bacteria</taxon>
        <taxon>Bacillati</taxon>
        <taxon>Actinomycetota</taxon>
        <taxon>Actinomycetes</taxon>
        <taxon>Kitasatosporales</taxon>
        <taxon>Streptomycetaceae</taxon>
        <taxon>Streptantibioticus</taxon>
    </lineage>
</organism>